<dbReference type="InterPro" id="IPR036038">
    <property type="entry name" value="Aminotransferase-like"/>
</dbReference>
<evidence type="ECO:0000256" key="5">
    <source>
        <dbReference type="RuleBase" id="RU004516"/>
    </source>
</evidence>
<organism evidence="6 7">
    <name type="scientific">Thermosipho ferrireducens</name>
    <dbReference type="NCBI Taxonomy" id="2571116"/>
    <lineage>
        <taxon>Bacteria</taxon>
        <taxon>Thermotogati</taxon>
        <taxon>Thermotogota</taxon>
        <taxon>Thermotogae</taxon>
        <taxon>Thermotogales</taxon>
        <taxon>Fervidobacteriaceae</taxon>
        <taxon>Thermosipho</taxon>
    </lineage>
</organism>
<dbReference type="Gene3D" id="3.30.470.10">
    <property type="match status" value="1"/>
</dbReference>
<keyword evidence="6" id="KW-0032">Aminotransferase</keyword>
<dbReference type="InterPro" id="IPR043131">
    <property type="entry name" value="BCAT-like_N"/>
</dbReference>
<proteinExistence type="inferred from homology"/>
<gene>
    <name evidence="6" type="ORF">JYK00_01745</name>
</gene>
<evidence type="ECO:0000256" key="4">
    <source>
        <dbReference type="RuleBase" id="RU004106"/>
    </source>
</evidence>
<protein>
    <submittedName>
        <fullName evidence="6">Aminotransferase class IV family protein</fullName>
    </submittedName>
</protein>
<reference evidence="6 7" key="1">
    <citation type="submission" date="2021-03" db="EMBL/GenBank/DDBJ databases">
        <title>Thermosipho ferrireducens sp.nov., an anaerobic thermophilic iron-reducing bacterium isolated from a deep-sea hydrothermal sulfide deposits.</title>
        <authorList>
            <person name="Zeng X."/>
            <person name="Chen Y."/>
            <person name="Shao Z."/>
        </authorList>
    </citation>
    <scope>NUCLEOTIDE SEQUENCE [LARGE SCALE GENOMIC DNA]</scope>
    <source>
        <strain evidence="6 7">JL129W03</strain>
    </source>
</reference>
<dbReference type="SUPFAM" id="SSF56752">
    <property type="entry name" value="D-aminoacid aminotransferase-like PLP-dependent enzymes"/>
    <property type="match status" value="1"/>
</dbReference>
<dbReference type="PROSITE" id="PS00770">
    <property type="entry name" value="AA_TRANSFER_CLASS_4"/>
    <property type="match status" value="1"/>
</dbReference>
<dbReference type="PANTHER" id="PTHR42743:SF11">
    <property type="entry name" value="AMINODEOXYCHORISMATE LYASE"/>
    <property type="match status" value="1"/>
</dbReference>
<dbReference type="Pfam" id="PF01063">
    <property type="entry name" value="Aminotran_4"/>
    <property type="match status" value="1"/>
</dbReference>
<dbReference type="GO" id="GO:0008483">
    <property type="term" value="F:transaminase activity"/>
    <property type="evidence" value="ECO:0007669"/>
    <property type="project" value="UniProtKB-KW"/>
</dbReference>
<evidence type="ECO:0000256" key="2">
    <source>
        <dbReference type="ARBA" id="ARBA00009320"/>
    </source>
</evidence>
<dbReference type="InterPro" id="IPR050571">
    <property type="entry name" value="Class-IV_PLP-Dep_Aminotrnsfr"/>
</dbReference>
<dbReference type="InterPro" id="IPR001544">
    <property type="entry name" value="Aminotrans_IV"/>
</dbReference>
<keyword evidence="3 5" id="KW-0663">Pyridoxal phosphate</keyword>
<keyword evidence="6" id="KW-0808">Transferase</keyword>
<dbReference type="InterPro" id="IPR043132">
    <property type="entry name" value="BCAT-like_C"/>
</dbReference>
<dbReference type="Gene3D" id="3.20.10.10">
    <property type="entry name" value="D-amino Acid Aminotransferase, subunit A, domain 2"/>
    <property type="match status" value="1"/>
</dbReference>
<accession>A0ABX7S6S9</accession>
<dbReference type="RefSeq" id="WP_207567006.1">
    <property type="nucleotide sequence ID" value="NZ_CP071446.1"/>
</dbReference>
<comment type="cofactor">
    <cofactor evidence="1 5">
        <name>pyridoxal 5'-phosphate</name>
        <dbReference type="ChEBI" id="CHEBI:597326"/>
    </cofactor>
</comment>
<dbReference type="PANTHER" id="PTHR42743">
    <property type="entry name" value="AMINO-ACID AMINOTRANSFERASE"/>
    <property type="match status" value="1"/>
</dbReference>
<dbReference type="CDD" id="cd00449">
    <property type="entry name" value="PLPDE_IV"/>
    <property type="match status" value="1"/>
</dbReference>
<dbReference type="EMBL" id="CP071446">
    <property type="protein sequence ID" value="QTA38287.1"/>
    <property type="molecule type" value="Genomic_DNA"/>
</dbReference>
<dbReference type="Proteomes" id="UP000671862">
    <property type="component" value="Chromosome"/>
</dbReference>
<evidence type="ECO:0000313" key="7">
    <source>
        <dbReference type="Proteomes" id="UP000671862"/>
    </source>
</evidence>
<evidence type="ECO:0000256" key="3">
    <source>
        <dbReference type="ARBA" id="ARBA00022898"/>
    </source>
</evidence>
<dbReference type="InterPro" id="IPR018300">
    <property type="entry name" value="Aminotrans_IV_CS"/>
</dbReference>
<evidence type="ECO:0000256" key="1">
    <source>
        <dbReference type="ARBA" id="ARBA00001933"/>
    </source>
</evidence>
<comment type="similarity">
    <text evidence="2 4">Belongs to the class-IV pyridoxal-phosphate-dependent aminotransferase family.</text>
</comment>
<name>A0ABX7S6S9_9BACT</name>
<sequence>MSENRSQIDEILNGLINGIGIYETVRLYNGKPFAIEEHYKRLLSSLSYVTDEKLSVEDFERFVFSNDEGDVRVKIICVVSDRLRCFSKEERIESDEEFFNKEIVIDISNIRHADPLSIPPNFKSLGRPDLYLARLNKGNFYDVILLGNKGQVCEGSFSNIFIIKNKKIITPSLESGILNGITRKHVLKMLRESGYEVIEKYVELKEIIYADEVFLTHTSRGIVPVNSLGNKVNFSVEMSKYLTKMFEEYVNAKIQ</sequence>
<keyword evidence="7" id="KW-1185">Reference proteome</keyword>
<evidence type="ECO:0000313" key="6">
    <source>
        <dbReference type="EMBL" id="QTA38287.1"/>
    </source>
</evidence>